<dbReference type="PANTHER" id="PTHR13309:SF0">
    <property type="entry name" value="FMR1-INTERACTING PROTEIN NUFIP1"/>
    <property type="match status" value="1"/>
</dbReference>
<dbReference type="Ensembl" id="ENSVURT00010013627.1">
    <property type="protein sequence ID" value="ENSVURP00010011996.1"/>
    <property type="gene ID" value="ENSVURG00010009282.1"/>
</dbReference>
<feature type="compositionally biased region" description="Pro residues" evidence="4">
    <location>
        <begin position="31"/>
        <end position="50"/>
    </location>
</feature>
<evidence type="ECO:0000256" key="3">
    <source>
        <dbReference type="ARBA" id="ARBA00022833"/>
    </source>
</evidence>
<evidence type="ECO:0000313" key="6">
    <source>
        <dbReference type="Ensembl" id="ENSVURP00010011996.1"/>
    </source>
</evidence>
<feature type="region of interest" description="Disordered" evidence="4">
    <location>
        <begin position="213"/>
        <end position="332"/>
    </location>
</feature>
<name>A0A4X2KPR6_VOMUR</name>
<dbReference type="Pfam" id="PF10453">
    <property type="entry name" value="NUFIP1"/>
    <property type="match status" value="1"/>
</dbReference>
<dbReference type="GeneID" id="114051396"/>
<dbReference type="PROSITE" id="PS00028">
    <property type="entry name" value="ZINC_FINGER_C2H2_1"/>
    <property type="match status" value="1"/>
</dbReference>
<dbReference type="GO" id="GO:0003723">
    <property type="term" value="F:RNA binding"/>
    <property type="evidence" value="ECO:0007669"/>
    <property type="project" value="InterPro"/>
</dbReference>
<keyword evidence="7" id="KW-1185">Reference proteome</keyword>
<reference evidence="6" key="2">
    <citation type="submission" date="2025-08" db="UniProtKB">
        <authorList>
            <consortium name="Ensembl"/>
        </authorList>
    </citation>
    <scope>IDENTIFICATION</scope>
</reference>
<dbReference type="GO" id="GO:0000492">
    <property type="term" value="P:box C/D snoRNP assembly"/>
    <property type="evidence" value="ECO:0007669"/>
    <property type="project" value="TreeGrafter"/>
</dbReference>
<dbReference type="PANTHER" id="PTHR13309">
    <property type="entry name" value="NUCLEAR FRAGILE X MENTAL RETARDATION PROTEIN INTERACTING PROTEIN 1"/>
    <property type="match status" value="1"/>
</dbReference>
<feature type="region of interest" description="Disordered" evidence="4">
    <location>
        <begin position="1"/>
        <end position="122"/>
    </location>
</feature>
<feature type="compositionally biased region" description="Basic and acidic residues" evidence="4">
    <location>
        <begin position="358"/>
        <end position="368"/>
    </location>
</feature>
<evidence type="ECO:0000313" key="7">
    <source>
        <dbReference type="Proteomes" id="UP000314987"/>
    </source>
</evidence>
<dbReference type="InterPro" id="IPR019496">
    <property type="entry name" value="NUFIP1_cons_dom"/>
</dbReference>
<feature type="compositionally biased region" description="Low complexity" evidence="4">
    <location>
        <begin position="269"/>
        <end position="280"/>
    </location>
</feature>
<accession>A0A4X2KPR6</accession>
<dbReference type="RefSeq" id="XP_027729534.1">
    <property type="nucleotide sequence ID" value="XM_027873733.1"/>
</dbReference>
<dbReference type="STRING" id="29139.ENSVURP00010011996"/>
<keyword evidence="2" id="KW-0863">Zinc-finger</keyword>
<dbReference type="GO" id="GO:0008270">
    <property type="term" value="F:zinc ion binding"/>
    <property type="evidence" value="ECO:0007669"/>
    <property type="project" value="UniProtKB-KW"/>
</dbReference>
<dbReference type="InterPro" id="IPR022755">
    <property type="entry name" value="Znf_C2H2_jaz"/>
</dbReference>
<keyword evidence="3" id="KW-0862">Zinc</keyword>
<evidence type="ECO:0000256" key="1">
    <source>
        <dbReference type="ARBA" id="ARBA00022723"/>
    </source>
</evidence>
<dbReference type="SMART" id="SM00355">
    <property type="entry name" value="ZnF_C2H2"/>
    <property type="match status" value="2"/>
</dbReference>
<dbReference type="AlphaFoldDB" id="A0A4X2KPR6"/>
<feature type="compositionally biased region" description="Pro residues" evidence="4">
    <location>
        <begin position="1"/>
        <end position="16"/>
    </location>
</feature>
<protein>
    <recommendedName>
        <fullName evidence="5">C2H2-type domain-containing protein</fullName>
    </recommendedName>
</protein>
<dbReference type="GO" id="GO:0005634">
    <property type="term" value="C:nucleus"/>
    <property type="evidence" value="ECO:0007669"/>
    <property type="project" value="TreeGrafter"/>
</dbReference>
<feature type="region of interest" description="Disordered" evidence="4">
    <location>
        <begin position="344"/>
        <end position="399"/>
    </location>
</feature>
<dbReference type="InterPro" id="IPR039136">
    <property type="entry name" value="NUFIP1-like"/>
</dbReference>
<feature type="compositionally biased region" description="Basic residues" evidence="4">
    <location>
        <begin position="244"/>
        <end position="266"/>
    </location>
</feature>
<reference evidence="7" key="1">
    <citation type="submission" date="2018-12" db="EMBL/GenBank/DDBJ databases">
        <authorList>
            <person name="Yazar S."/>
        </authorList>
    </citation>
    <scope>NUCLEOTIDE SEQUENCE [LARGE SCALE GENOMIC DNA]</scope>
</reference>
<evidence type="ECO:0000256" key="2">
    <source>
        <dbReference type="ARBA" id="ARBA00022771"/>
    </source>
</evidence>
<proteinExistence type="predicted"/>
<evidence type="ECO:0000259" key="5">
    <source>
        <dbReference type="PROSITE" id="PS00028"/>
    </source>
</evidence>
<keyword evidence="1" id="KW-0479">Metal-binding</keyword>
<gene>
    <name evidence="6" type="primary">NUFIP1</name>
</gene>
<feature type="domain" description="C2H2-type" evidence="5">
    <location>
        <begin position="128"/>
        <end position="148"/>
    </location>
</feature>
<dbReference type="CTD" id="26747"/>
<evidence type="ECO:0000256" key="4">
    <source>
        <dbReference type="SAM" id="MobiDB-lite"/>
    </source>
</evidence>
<dbReference type="InterPro" id="IPR013087">
    <property type="entry name" value="Znf_C2H2_type"/>
</dbReference>
<dbReference type="Proteomes" id="UP000314987">
    <property type="component" value="Unassembled WGS sequence"/>
</dbReference>
<dbReference type="GeneTree" id="ENSGT00390000003758"/>
<sequence>MDPFGWYPPPGPPPVLTLPADQSADWTSWVLPPPPPPPSIPPPHLPPPHLPASSENSWDFQPARDWSWAPAPGYDGFDPPQGHWYQQPGRNYHFPKKNHDRSNRNFKNQQSGKQKQKKNKEPVYTHYCDTCDRGFKNQEKYDEHISQHRTCSVDGCSFSAHEKIVQIHWKNMHAPGAKRIKLDTPEEIEKWREERRKNFPTRANIEKKKLLQEEKERRGEVLTTTQFGKMQRKWKQSPNEASGKQRHGKHRKWQKWQKWQKWHGGRKTPGAGEDAAKGAPPAGPPPGDSQAELPRAAQAEVCQKDVDPLSVLADSEAESDKEEKPENVVIPKEVTSALGLLMTNYGSMSGSESEPEETPIKTEAESPTEKQVILNVVSQNQSQDIEKQERNSPVAKTKSLRKNWMRKNCRYRRNLYRKKPVSEPQKRRPQLLEMLLAQDIRHERNVILQCVRYIIQNEFFGLNSKAELPLGQTENGRVSEVSES</sequence>
<dbReference type="OrthoDB" id="273070at2759"/>
<dbReference type="OMA" id="WMFWAML"/>
<reference evidence="6" key="3">
    <citation type="submission" date="2025-09" db="UniProtKB">
        <authorList>
            <consortium name="Ensembl"/>
        </authorList>
    </citation>
    <scope>IDENTIFICATION</scope>
</reference>
<dbReference type="Pfam" id="PF12171">
    <property type="entry name" value="zf-C2H2_jaz"/>
    <property type="match status" value="1"/>
</dbReference>
<organism evidence="6 7">
    <name type="scientific">Vombatus ursinus</name>
    <name type="common">Common wombat</name>
    <dbReference type="NCBI Taxonomy" id="29139"/>
    <lineage>
        <taxon>Eukaryota</taxon>
        <taxon>Metazoa</taxon>
        <taxon>Chordata</taxon>
        <taxon>Craniata</taxon>
        <taxon>Vertebrata</taxon>
        <taxon>Euteleostomi</taxon>
        <taxon>Mammalia</taxon>
        <taxon>Metatheria</taxon>
        <taxon>Diprotodontia</taxon>
        <taxon>Vombatidae</taxon>
        <taxon>Vombatus</taxon>
    </lineage>
</organism>